<name>A0A7J6H5Y8_CANSA</name>
<evidence type="ECO:0000256" key="3">
    <source>
        <dbReference type="ARBA" id="ARBA00022525"/>
    </source>
</evidence>
<dbReference type="InterPro" id="IPR008801">
    <property type="entry name" value="RALF"/>
</dbReference>
<proteinExistence type="inferred from homology"/>
<feature type="domain" description="F-box" evidence="7">
    <location>
        <begin position="989"/>
        <end position="1034"/>
    </location>
</feature>
<dbReference type="PANTHER" id="PTHR31672:SF13">
    <property type="entry name" value="F-BOX PROTEIN CPR30-LIKE"/>
    <property type="match status" value="1"/>
</dbReference>
<accession>A0A7J6H5Y8</accession>
<dbReference type="EMBL" id="JAATIQ010000062">
    <property type="protein sequence ID" value="KAF4390654.1"/>
    <property type="molecule type" value="Genomic_DNA"/>
</dbReference>
<organism evidence="8 9">
    <name type="scientific">Cannabis sativa</name>
    <name type="common">Hemp</name>
    <name type="synonym">Marijuana</name>
    <dbReference type="NCBI Taxonomy" id="3483"/>
    <lineage>
        <taxon>Eukaryota</taxon>
        <taxon>Viridiplantae</taxon>
        <taxon>Streptophyta</taxon>
        <taxon>Embryophyta</taxon>
        <taxon>Tracheophyta</taxon>
        <taxon>Spermatophyta</taxon>
        <taxon>Magnoliopsida</taxon>
        <taxon>eudicotyledons</taxon>
        <taxon>Gunneridae</taxon>
        <taxon>Pentapetalae</taxon>
        <taxon>rosids</taxon>
        <taxon>fabids</taxon>
        <taxon>Rosales</taxon>
        <taxon>Cannabaceae</taxon>
        <taxon>Cannabis</taxon>
    </lineage>
</organism>
<dbReference type="InterPro" id="IPR036047">
    <property type="entry name" value="F-box-like_dom_sf"/>
</dbReference>
<dbReference type="PROSITE" id="PS50181">
    <property type="entry name" value="FBOX"/>
    <property type="match status" value="3"/>
</dbReference>
<keyword evidence="5" id="KW-0732">Signal</keyword>
<evidence type="ECO:0000256" key="2">
    <source>
        <dbReference type="ARBA" id="ARBA00009178"/>
    </source>
</evidence>
<dbReference type="PANTHER" id="PTHR31672">
    <property type="entry name" value="BNACNNG10540D PROTEIN"/>
    <property type="match status" value="1"/>
</dbReference>
<evidence type="ECO:0000256" key="5">
    <source>
        <dbReference type="ARBA" id="ARBA00022729"/>
    </source>
</evidence>
<comment type="subcellular location">
    <subcellularLocation>
        <location evidence="1">Secreted</location>
    </subcellularLocation>
</comment>
<dbReference type="InterPro" id="IPR017451">
    <property type="entry name" value="F-box-assoc_interact_dom"/>
</dbReference>
<evidence type="ECO:0000259" key="7">
    <source>
        <dbReference type="PROSITE" id="PS50181"/>
    </source>
</evidence>
<dbReference type="NCBIfam" id="TIGR01640">
    <property type="entry name" value="F_box_assoc_1"/>
    <property type="match status" value="3"/>
</dbReference>
<dbReference type="Pfam" id="PF07734">
    <property type="entry name" value="FBA_1"/>
    <property type="match status" value="3"/>
</dbReference>
<dbReference type="SMART" id="SM00256">
    <property type="entry name" value="FBOX"/>
    <property type="match status" value="3"/>
</dbReference>
<reference evidence="8 9" key="1">
    <citation type="journal article" date="2020" name="bioRxiv">
        <title>Sequence and annotation of 42 cannabis genomes reveals extensive copy number variation in cannabinoid synthesis and pathogen resistance genes.</title>
        <authorList>
            <person name="Mckernan K.J."/>
            <person name="Helbert Y."/>
            <person name="Kane L.T."/>
            <person name="Ebling H."/>
            <person name="Zhang L."/>
            <person name="Liu B."/>
            <person name="Eaton Z."/>
            <person name="Mclaughlin S."/>
            <person name="Kingan S."/>
            <person name="Baybayan P."/>
            <person name="Concepcion G."/>
            <person name="Jordan M."/>
            <person name="Riva A."/>
            <person name="Barbazuk W."/>
            <person name="Harkins T."/>
        </authorList>
    </citation>
    <scope>NUCLEOTIDE SEQUENCE [LARGE SCALE GENOMIC DNA]</scope>
    <source>
        <strain evidence="9">cv. Jamaican Lion 4</strain>
        <tissue evidence="8">Leaf</tissue>
    </source>
</reference>
<comment type="similarity">
    <text evidence="2">Belongs to the plant rapid alkalinization factor (RALF) family.</text>
</comment>
<dbReference type="InterPro" id="IPR050796">
    <property type="entry name" value="SCF_F-box_component"/>
</dbReference>
<sequence length="1481" mass="169734">MKRTRKSPLFSTDKSKNINFSPNHNIKTFSINHLPNPILTQIFIILPVKSIVFCKSVCKKWDILISTPHFTKSHFAQAKPQFLLRTLDSTRTSRTLFLIDIDENNSNGCSYSPNSKLKIPIRNAQILLRNKNNRRLELKPKDHNYKIVNSCKGLLCLSEHSHNDPVAVANPVTGEFIKLPQTCNELKERSFVDCGLGFSPKSKKFKVVRVLTTKKAVIAEVHTLGTKSWRNVSDYNNVPYSFKKKLAFPTYLNGALYAFCMNNMESDCIVSFIFDSERFEPVPLPPQWESKRRNVMSLGVLGDELCLCDTSCVETTKIWVMKDDLFGMNKSWVQLFNNIGTIDWPCCGLLCQPLNLFQNGALLMFCNSMQGWFYYDQKNIKDMYVGIHGLKSRYEAIVYTPSFISLKNIVVGGSVEILNVNSSVEMIDGRYISYGAIRIDDIPGCSVKHPENCMKRRHPDNPYERDCLEEDHCRMICRRMAVKRKRISLASETEMSRVDELIQISGSSLIDLPNRILVQILLTLPTKTIVFCKSVCKKLRNLISNVQFAKLHFARAKPQLLIRTLDPTRISRTLYLVEPDIEDGPGFDLECCSCEWKEKDDNSYCHIELNTKLKIPLRNAESVLNYQIDHPETKHKKKRSLNLKPKDHKYKIVNSCNGLLCLSEPSRNDPISVCNPVTGEFINLPPSNCDDEALSGVIDCGLGFSPESNQYKVIRVYQKNTYVTRPENHYDTSFRCTNSFAVVHTLGTDSWRSVDHAPQSCYKLGFPTYLDGALYGLYVKHERPNYIISFNFEHEQFELLELPRQCWHSWSSWRNMSLGVLRGELCLCDGSDISMKIWVLKKRSDFGKSWEKLFSMDSDFPYGLYQPIHYFNSGALLLFRNNTSGLVYSESGGYMFKYLGLCGPKSRYEVMVHTPSFVSLKDIVAENNNVEILNVNTRCGSLKLLGETKALFLEGQDELDGYLDISDYEVEEDYWTNHFDDELIQMSGSVTISDIPDQILVQIFFGLTTISIVFCKSVCKKWRNLISESHFAKLHFAQAKPQFLIRTLDSIRISRTLYLVEPDIHGLYGFESYFDLCRLSLDEEDGYYISPHMKLNAKLKIPVRNAEIVLQKQEDPLMKKKNRCLNLKPKDHKYKIVNSCNGLLCLSEPSRNDPVAVCNPVTGEFMNLPPSNCDDENLNDAVDCGLGFSPESNQYKVIRVFHRNTYVRRPEHHCNAFSNYTNTYAVVHTLGTDSWRSVDNAPHSKFKLGFPSYLNGALYGLYVDHGRPNYLISFDFDNEKFELLNVPQECEDTWITDITMGVISGDLCLCDRSDLSLDVWILKSFSSDTKAWSKLFTMDWDWPYILYQPVHGFNSGALLIFLSNNGQLMYKKPLPIDPSLVGFPPTLCYSDPTYIGFCGLKTRYEIVVHTPSFISLRDIFAGNNNVEILNVNTRCGSLKLRGETKDLILKGDSYPDAVDSDTFEIEEVYWTNYWWKKKVRN</sequence>
<feature type="domain" description="F-box" evidence="7">
    <location>
        <begin position="506"/>
        <end position="556"/>
    </location>
</feature>
<gene>
    <name evidence="8" type="ORF">G4B88_015544</name>
</gene>
<dbReference type="InterPro" id="IPR001810">
    <property type="entry name" value="F-box_dom"/>
</dbReference>
<dbReference type="GO" id="GO:0005576">
    <property type="term" value="C:extracellular region"/>
    <property type="evidence" value="ECO:0007669"/>
    <property type="project" value="UniProtKB-SubCell"/>
</dbReference>
<keyword evidence="3" id="KW-0964">Secreted</keyword>
<dbReference type="Pfam" id="PF12937">
    <property type="entry name" value="F-box-like"/>
    <property type="match status" value="2"/>
</dbReference>
<feature type="domain" description="F-box" evidence="7">
    <location>
        <begin position="28"/>
        <end position="78"/>
    </location>
</feature>
<dbReference type="Gene3D" id="1.20.1280.50">
    <property type="match status" value="3"/>
</dbReference>
<dbReference type="Proteomes" id="UP000583929">
    <property type="component" value="Unassembled WGS sequence"/>
</dbReference>
<dbReference type="GO" id="GO:0005179">
    <property type="term" value="F:hormone activity"/>
    <property type="evidence" value="ECO:0007669"/>
    <property type="project" value="UniProtKB-KW"/>
</dbReference>
<evidence type="ECO:0000256" key="1">
    <source>
        <dbReference type="ARBA" id="ARBA00004613"/>
    </source>
</evidence>
<keyword evidence="6" id="KW-1015">Disulfide bond</keyword>
<keyword evidence="4" id="KW-0372">Hormone</keyword>
<dbReference type="GO" id="GO:0040008">
    <property type="term" value="P:regulation of growth"/>
    <property type="evidence" value="ECO:0007669"/>
    <property type="project" value="UniProtKB-ARBA"/>
</dbReference>
<dbReference type="Pfam" id="PF00646">
    <property type="entry name" value="F-box"/>
    <property type="match status" value="1"/>
</dbReference>
<dbReference type="InterPro" id="IPR006527">
    <property type="entry name" value="F-box-assoc_dom_typ1"/>
</dbReference>
<keyword evidence="9" id="KW-1185">Reference proteome</keyword>
<protein>
    <recommendedName>
        <fullName evidence="7">F-box domain-containing protein</fullName>
    </recommendedName>
</protein>
<evidence type="ECO:0000256" key="6">
    <source>
        <dbReference type="ARBA" id="ARBA00023157"/>
    </source>
</evidence>
<dbReference type="Pfam" id="PF05498">
    <property type="entry name" value="RALF"/>
    <property type="match status" value="1"/>
</dbReference>
<dbReference type="SUPFAM" id="SSF81383">
    <property type="entry name" value="F-box domain"/>
    <property type="match status" value="3"/>
</dbReference>
<evidence type="ECO:0000256" key="4">
    <source>
        <dbReference type="ARBA" id="ARBA00022702"/>
    </source>
</evidence>
<evidence type="ECO:0000313" key="9">
    <source>
        <dbReference type="Proteomes" id="UP000583929"/>
    </source>
</evidence>
<comment type="caution">
    <text evidence="8">The sequence shown here is derived from an EMBL/GenBank/DDBJ whole genome shotgun (WGS) entry which is preliminary data.</text>
</comment>
<evidence type="ECO:0000313" key="8">
    <source>
        <dbReference type="EMBL" id="KAF4390654.1"/>
    </source>
</evidence>